<dbReference type="AlphaFoldDB" id="A0AA36CYV3"/>
<protein>
    <submittedName>
        <fullName evidence="1">Uncharacterized protein</fullName>
    </submittedName>
</protein>
<dbReference type="EMBL" id="CATQJA010002645">
    <property type="protein sequence ID" value="CAJ0576741.1"/>
    <property type="molecule type" value="Genomic_DNA"/>
</dbReference>
<accession>A0AA36CYV3</accession>
<name>A0AA36CYV3_9BILA</name>
<evidence type="ECO:0000313" key="2">
    <source>
        <dbReference type="Proteomes" id="UP001177023"/>
    </source>
</evidence>
<gene>
    <name evidence="1" type="ORF">MSPICULIGERA_LOCUS15028</name>
</gene>
<sequence length="495" mass="55992">MKAVQLLSSKGVVLIVAWFDGFLHTPIGHHEGWDFVSTIRYSGTPVAHHHSKVVDLVYRPVDQVLMLLLGSGTVMTLKCLFESGEFQTVPIRWTQNNYMFIAKALIAGDDLGQLVLGYGRGLNPYCKSAISLVLYDAESERLVFASVKNYEKAFDSEKALFGILIGPDVVSSFYGAKADIHAGYSEPLPNTVMLKRPIIQQRVEKIVSANAEEHGLTILVALGRRASILVYDPTSETIVDTNHHTWAMEYYDAAFFTECVPATGNEMFWCEKRLDGDSTVFYAGIIKFDLDGIGTTMKEWVTTKLPGNHVSARMQIYFHGGNFPGAVIIQDVKDPKTGRFSEEALFWEPGSKKPFKFESHFWVDRLHKFGLYDCLMTDKKNCFDVKCIKQYPLLPDGPESDQAKIHILYRRPDEHCWVSLYNPGAGELFQSCMQIFDAGYQSDKRHIALHDRFGLKEVMQLFESDAMAYGPQALHIIRRCPCRDPRRSKKKGFLD</sequence>
<keyword evidence="2" id="KW-1185">Reference proteome</keyword>
<feature type="non-terminal residue" evidence="1">
    <location>
        <position position="495"/>
    </location>
</feature>
<comment type="caution">
    <text evidence="1">The sequence shown here is derived from an EMBL/GenBank/DDBJ whole genome shotgun (WGS) entry which is preliminary data.</text>
</comment>
<reference evidence="1" key="1">
    <citation type="submission" date="2023-06" db="EMBL/GenBank/DDBJ databases">
        <authorList>
            <person name="Delattre M."/>
        </authorList>
    </citation>
    <scope>NUCLEOTIDE SEQUENCE</scope>
    <source>
        <strain evidence="1">AF72</strain>
    </source>
</reference>
<proteinExistence type="predicted"/>
<organism evidence="1 2">
    <name type="scientific">Mesorhabditis spiculigera</name>
    <dbReference type="NCBI Taxonomy" id="96644"/>
    <lineage>
        <taxon>Eukaryota</taxon>
        <taxon>Metazoa</taxon>
        <taxon>Ecdysozoa</taxon>
        <taxon>Nematoda</taxon>
        <taxon>Chromadorea</taxon>
        <taxon>Rhabditida</taxon>
        <taxon>Rhabditina</taxon>
        <taxon>Rhabditomorpha</taxon>
        <taxon>Rhabditoidea</taxon>
        <taxon>Rhabditidae</taxon>
        <taxon>Mesorhabditinae</taxon>
        <taxon>Mesorhabditis</taxon>
    </lineage>
</organism>
<evidence type="ECO:0000313" key="1">
    <source>
        <dbReference type="EMBL" id="CAJ0576741.1"/>
    </source>
</evidence>
<dbReference type="Proteomes" id="UP001177023">
    <property type="component" value="Unassembled WGS sequence"/>
</dbReference>